<dbReference type="InterPro" id="IPR027417">
    <property type="entry name" value="P-loop_NTPase"/>
</dbReference>
<keyword evidence="3" id="KW-1185">Reference proteome</keyword>
<dbReference type="Gene3D" id="3.40.50.300">
    <property type="entry name" value="P-loop containing nucleotide triphosphate hydrolases"/>
    <property type="match status" value="1"/>
</dbReference>
<dbReference type="EMBL" id="QOHL01000040">
    <property type="protein sequence ID" value="RZB12288.1"/>
    <property type="molecule type" value="Genomic_DNA"/>
</dbReference>
<dbReference type="Proteomes" id="UP000293377">
    <property type="component" value="Unassembled WGS sequence"/>
</dbReference>
<dbReference type="PANTHER" id="PTHR11669">
    <property type="entry name" value="REPLICATION FACTOR C / DNA POLYMERASE III GAMMA-TAU SUBUNIT"/>
    <property type="match status" value="1"/>
</dbReference>
<sequence>MNKIIGHTLAKNTLTHNTHIQSWLIYGNKGIGKATLAYHFAQYLTQSPNSNYCNPDLLIVNDNEEIIGIEKIRNIKNFLYLTTARFKYRIVIIDSIDSLTINAINAMLKILEETPKNSIIILISHNLHEVPVVIRSRCFTLGLLDLDPQQTQQVIKNNFPHLDYEKVSHIYPGTPGMVDQHIEKEIALYESLISILTNQYDSKIIENIITTDISFYKIEYILLTIVSNLAKEILGITTSLSSHNTLIDNIKNKKVDVDKLLLKSLQIQHLISYAKKFQLDKKSVMLNLVNIMIYLI</sequence>
<dbReference type="InterPro" id="IPR003593">
    <property type="entry name" value="AAA+_ATPase"/>
</dbReference>
<feature type="domain" description="AAA+ ATPase" evidence="1">
    <location>
        <begin position="19"/>
        <end position="147"/>
    </location>
</feature>
<reference evidence="2 3" key="1">
    <citation type="submission" date="2018-06" db="EMBL/GenBank/DDBJ databases">
        <title>Complete Genome Sequence of Ehrlichia minasensis Isolated From Cattle.</title>
        <authorList>
            <person name="Aguiar D.M."/>
            <person name="Araujo J.P.A.Jr."/>
            <person name="Nakazato L."/>
            <person name="Bard E."/>
            <person name="Cabezas-Cruz A."/>
        </authorList>
    </citation>
    <scope>NUCLEOTIDE SEQUENCE [LARGE SCALE GENOMIC DNA]</scope>
    <source>
        <strain evidence="2 3">B11</strain>
    </source>
</reference>
<dbReference type="OrthoDB" id="9811073at2"/>
<dbReference type="SMART" id="SM00382">
    <property type="entry name" value="AAA"/>
    <property type="match status" value="1"/>
</dbReference>
<organism evidence="2 3">
    <name type="scientific">Ehrlichia minasensis</name>
    <dbReference type="NCBI Taxonomy" id="1242993"/>
    <lineage>
        <taxon>Bacteria</taxon>
        <taxon>Pseudomonadati</taxon>
        <taxon>Pseudomonadota</taxon>
        <taxon>Alphaproteobacteria</taxon>
        <taxon>Rickettsiales</taxon>
        <taxon>Anaplasmataceae</taxon>
        <taxon>Ehrlichia</taxon>
    </lineage>
</organism>
<dbReference type="GO" id="GO:0006261">
    <property type="term" value="P:DNA-templated DNA replication"/>
    <property type="evidence" value="ECO:0007669"/>
    <property type="project" value="TreeGrafter"/>
</dbReference>
<accession>A0A4Q6IAG1</accession>
<evidence type="ECO:0000259" key="1">
    <source>
        <dbReference type="SMART" id="SM00382"/>
    </source>
</evidence>
<dbReference type="RefSeq" id="WP_045170632.1">
    <property type="nucleotide sequence ID" value="NZ_QOHL01000040.1"/>
</dbReference>
<gene>
    <name evidence="2" type="ORF">DRF75_04955</name>
</gene>
<comment type="caution">
    <text evidence="2">The sequence shown here is derived from an EMBL/GenBank/DDBJ whole genome shotgun (WGS) entry which is preliminary data.</text>
</comment>
<dbReference type="SUPFAM" id="SSF52540">
    <property type="entry name" value="P-loop containing nucleoside triphosphate hydrolases"/>
    <property type="match status" value="1"/>
</dbReference>
<evidence type="ECO:0000313" key="2">
    <source>
        <dbReference type="EMBL" id="RZB12288.1"/>
    </source>
</evidence>
<name>A0A4Q6IAG1_9RICK</name>
<dbReference type="STRING" id="1242993.ehr_00042"/>
<dbReference type="CDD" id="cd00009">
    <property type="entry name" value="AAA"/>
    <property type="match status" value="1"/>
</dbReference>
<dbReference type="Pfam" id="PF13177">
    <property type="entry name" value="DNA_pol3_delta2"/>
    <property type="match status" value="1"/>
</dbReference>
<dbReference type="PANTHER" id="PTHR11669:SF8">
    <property type="entry name" value="DNA POLYMERASE III SUBUNIT DELTA"/>
    <property type="match status" value="1"/>
</dbReference>
<protein>
    <submittedName>
        <fullName evidence="2">AAA family ATPase</fullName>
    </submittedName>
</protein>
<proteinExistence type="predicted"/>
<evidence type="ECO:0000313" key="3">
    <source>
        <dbReference type="Proteomes" id="UP000293377"/>
    </source>
</evidence>
<dbReference type="InterPro" id="IPR050238">
    <property type="entry name" value="DNA_Rep/Repair_Clamp_Loader"/>
</dbReference>
<dbReference type="AlphaFoldDB" id="A0A4Q6IAG1"/>